<evidence type="ECO:0000256" key="1">
    <source>
        <dbReference type="SAM" id="Coils"/>
    </source>
</evidence>
<evidence type="ECO:0000313" key="3">
    <source>
        <dbReference type="EMBL" id="WUM19323.1"/>
    </source>
</evidence>
<evidence type="ECO:0000313" key="4">
    <source>
        <dbReference type="Proteomes" id="UP001432128"/>
    </source>
</evidence>
<gene>
    <name evidence="3" type="ORF">OG579_16685</name>
</gene>
<dbReference type="AlphaFoldDB" id="A0AAU4K011"/>
<dbReference type="RefSeq" id="WP_328856839.1">
    <property type="nucleotide sequence ID" value="NZ_CP108021.1"/>
</dbReference>
<proteinExistence type="predicted"/>
<protein>
    <submittedName>
        <fullName evidence="3">Heparin-binding hemagglutinin</fullName>
    </submittedName>
</protein>
<feature type="region of interest" description="Disordered" evidence="2">
    <location>
        <begin position="168"/>
        <end position="232"/>
    </location>
</feature>
<organism evidence="3 4">
    <name type="scientific">Williamsia herbipolensis</name>
    <dbReference type="NCBI Taxonomy" id="1603258"/>
    <lineage>
        <taxon>Bacteria</taxon>
        <taxon>Bacillati</taxon>
        <taxon>Actinomycetota</taxon>
        <taxon>Actinomycetes</taxon>
        <taxon>Mycobacteriales</taxon>
        <taxon>Nocardiaceae</taxon>
        <taxon>Williamsia</taxon>
    </lineage>
</organism>
<keyword evidence="1" id="KW-0175">Coiled coil</keyword>
<feature type="coiled-coil region" evidence="1">
    <location>
        <begin position="23"/>
        <end position="68"/>
    </location>
</feature>
<dbReference type="KEGG" id="whr:OG579_16685"/>
<dbReference type="EMBL" id="CP108021">
    <property type="protein sequence ID" value="WUM19323.1"/>
    <property type="molecule type" value="Genomic_DNA"/>
</dbReference>
<dbReference type="Proteomes" id="UP001432128">
    <property type="component" value="Chromosome"/>
</dbReference>
<feature type="compositionally biased region" description="Basic residues" evidence="2">
    <location>
        <begin position="200"/>
        <end position="232"/>
    </location>
</feature>
<sequence>MSKNDKLFSTPIYAAVGVGDLALQQVNEVLTQLRERTEAATETAQARIEETRERLTETRDRINALPEEVPAGIDDLRTRFTPEELRKVAEAYIEVATGIYNSLAERGEETVERLRTQPEFQENVSKAEKVYNDAVDLTEDALGTISSQTRAVGERAAKLANLASGKAAGAAGTVEAKARGRKDSPAKVLEELKEPAAKPAAKKAPAKKAPAKKAPAKKAPAKKAPAKKAASK</sequence>
<reference evidence="3 4" key="1">
    <citation type="submission" date="2022-10" db="EMBL/GenBank/DDBJ databases">
        <title>The complete genomes of actinobacterial strains from the NBC collection.</title>
        <authorList>
            <person name="Joergensen T.S."/>
            <person name="Alvarez Arevalo M."/>
            <person name="Sterndorff E.B."/>
            <person name="Faurdal D."/>
            <person name="Vuksanovic O."/>
            <person name="Mourched A.-S."/>
            <person name="Charusanti P."/>
            <person name="Shaw S."/>
            <person name="Blin K."/>
            <person name="Weber T."/>
        </authorList>
    </citation>
    <scope>NUCLEOTIDE SEQUENCE [LARGE SCALE GENOMIC DNA]</scope>
    <source>
        <strain evidence="3 4">NBC_00319</strain>
    </source>
</reference>
<evidence type="ECO:0000256" key="2">
    <source>
        <dbReference type="SAM" id="MobiDB-lite"/>
    </source>
</evidence>
<accession>A0AAU4K011</accession>
<feature type="compositionally biased region" description="Basic and acidic residues" evidence="2">
    <location>
        <begin position="176"/>
        <end position="196"/>
    </location>
</feature>
<keyword evidence="4" id="KW-1185">Reference proteome</keyword>
<name>A0AAU4K011_9NOCA</name>